<feature type="transmembrane region" description="Helical" evidence="1">
    <location>
        <begin position="105"/>
        <end position="127"/>
    </location>
</feature>
<feature type="transmembrane region" description="Helical" evidence="1">
    <location>
        <begin position="285"/>
        <end position="304"/>
    </location>
</feature>
<protein>
    <submittedName>
        <fullName evidence="2">ABC transporter permease</fullName>
    </submittedName>
</protein>
<dbReference type="OrthoDB" id="2447941at2"/>
<comment type="caution">
    <text evidence="2">The sequence shown here is derived from an EMBL/GenBank/DDBJ whole genome shotgun (WGS) entry which is preliminary data.</text>
</comment>
<keyword evidence="1" id="KW-1133">Transmembrane helix</keyword>
<feature type="transmembrane region" description="Helical" evidence="1">
    <location>
        <begin position="310"/>
        <end position="329"/>
    </location>
</feature>
<keyword evidence="1" id="KW-0812">Transmembrane</keyword>
<feature type="transmembrane region" description="Helical" evidence="1">
    <location>
        <begin position="167"/>
        <end position="184"/>
    </location>
</feature>
<dbReference type="Proteomes" id="UP000095209">
    <property type="component" value="Unassembled WGS sequence"/>
</dbReference>
<proteinExistence type="predicted"/>
<reference evidence="2 3" key="1">
    <citation type="submission" date="2016-08" db="EMBL/GenBank/DDBJ databases">
        <title>Genome of Bacillus solimangrovi GH2-4.</title>
        <authorList>
            <person name="Lim S."/>
            <person name="Kim B.-C."/>
        </authorList>
    </citation>
    <scope>NUCLEOTIDE SEQUENCE [LARGE SCALE GENOMIC DNA]</scope>
    <source>
        <strain evidence="2 3">GH2-4</strain>
    </source>
</reference>
<gene>
    <name evidence="2" type="ORF">BFG57_15930</name>
</gene>
<organism evidence="2 3">
    <name type="scientific">Bacillus solimangrovi</name>
    <dbReference type="NCBI Taxonomy" id="1305675"/>
    <lineage>
        <taxon>Bacteria</taxon>
        <taxon>Bacillati</taxon>
        <taxon>Bacillota</taxon>
        <taxon>Bacilli</taxon>
        <taxon>Bacillales</taxon>
        <taxon>Bacillaceae</taxon>
        <taxon>Bacillus</taxon>
    </lineage>
</organism>
<feature type="transmembrane region" description="Helical" evidence="1">
    <location>
        <begin position="133"/>
        <end position="155"/>
    </location>
</feature>
<feature type="transmembrane region" description="Helical" evidence="1">
    <location>
        <begin position="53"/>
        <end position="71"/>
    </location>
</feature>
<evidence type="ECO:0000313" key="3">
    <source>
        <dbReference type="Proteomes" id="UP000095209"/>
    </source>
</evidence>
<keyword evidence="3" id="KW-1185">Reference proteome</keyword>
<keyword evidence="1" id="KW-0472">Membrane</keyword>
<dbReference type="PIRSF" id="PIRSF037259">
    <property type="entry name" value="EcsB_ABC"/>
    <property type="match status" value="1"/>
</dbReference>
<evidence type="ECO:0000256" key="1">
    <source>
        <dbReference type="SAM" id="Phobius"/>
    </source>
</evidence>
<name>A0A1E5LE84_9BACI</name>
<evidence type="ECO:0000313" key="2">
    <source>
        <dbReference type="EMBL" id="OEH92398.1"/>
    </source>
</evidence>
<dbReference type="RefSeq" id="WP_069717547.1">
    <property type="nucleotide sequence ID" value="NZ_MJEH01000029.1"/>
</dbReference>
<sequence length="405" mass="47597">MFNATEFWKKRFSLFISEMRRYLRLMFNDHLKFVLIFAIGVGAYYYQQWIAQLPDTFPVVFIIAVVMGALLTHSPVRTLLKEADLVFLLPLEEQLQPYFQKAKQFSLVVQCYVLLMVAALFAPLYFHLNDITILVYVVMTIALFVVKGWNIYASWEMRYFSTSTTHLSDMLVRFAVNVVFVYFLFAQTSIIFPSVIVLIMIGLLLYYRRLNTERKVLNWEKLIEIEQERMMSFYRIANLFTDVPKYKEKIKHRAYFNVILNLISFRQSSTYTHLYAKTLIRSSDYLGVYIRLLVIGGAIIYALPYEYGKLIVFVITLYLSGFQLLPLWRHHVMKRWLDLYPISHSVRTRSFLNIMFVMLIVKVVLLTIVVGLSSSFMITSIVLAVGVLFSYAFVFIYTKGRLKKI</sequence>
<dbReference type="AlphaFoldDB" id="A0A1E5LE84"/>
<feature type="transmembrane region" description="Helical" evidence="1">
    <location>
        <begin position="350"/>
        <end position="370"/>
    </location>
</feature>
<dbReference type="GO" id="GO:0016020">
    <property type="term" value="C:membrane"/>
    <property type="evidence" value="ECO:0007669"/>
    <property type="project" value="InterPro"/>
</dbReference>
<dbReference type="EMBL" id="MJEH01000029">
    <property type="protein sequence ID" value="OEH92398.1"/>
    <property type="molecule type" value="Genomic_DNA"/>
</dbReference>
<feature type="transmembrane region" description="Helical" evidence="1">
    <location>
        <begin position="30"/>
        <end position="47"/>
    </location>
</feature>
<accession>A0A1E5LE84</accession>
<feature type="transmembrane region" description="Helical" evidence="1">
    <location>
        <begin position="376"/>
        <end position="397"/>
    </location>
</feature>
<dbReference type="InterPro" id="IPR010288">
    <property type="entry name" value="EcsB_ABC"/>
</dbReference>
<feature type="transmembrane region" description="Helical" evidence="1">
    <location>
        <begin position="190"/>
        <end position="207"/>
    </location>
</feature>
<dbReference type="STRING" id="1305675.BFG57_15930"/>
<dbReference type="Pfam" id="PF05975">
    <property type="entry name" value="EcsB"/>
    <property type="match status" value="1"/>
</dbReference>